<evidence type="ECO:0000256" key="1">
    <source>
        <dbReference type="ARBA" id="ARBA00006336"/>
    </source>
</evidence>
<dbReference type="Gene3D" id="3.40.50.850">
    <property type="entry name" value="Isochorismatase-like"/>
    <property type="match status" value="1"/>
</dbReference>
<dbReference type="PANTHER" id="PTHR43540:SF14">
    <property type="entry name" value="ISOCHORISMATASE"/>
    <property type="match status" value="1"/>
</dbReference>
<evidence type="ECO:0000256" key="2">
    <source>
        <dbReference type="ARBA" id="ARBA00022801"/>
    </source>
</evidence>
<dbReference type="SUPFAM" id="SSF52499">
    <property type="entry name" value="Isochorismatase-like hydrolases"/>
    <property type="match status" value="1"/>
</dbReference>
<keyword evidence="5" id="KW-1185">Reference proteome</keyword>
<dbReference type="RefSeq" id="WP_354281028.1">
    <property type="nucleotide sequence ID" value="NZ_JBEPMK010000004.1"/>
</dbReference>
<reference evidence="4 5" key="1">
    <citation type="submission" date="2024-06" db="EMBL/GenBank/DDBJ databases">
        <title>Genomic Encyclopedia of Type Strains, Phase IV (KMG-IV): sequencing the most valuable type-strain genomes for metagenomic binning, comparative biology and taxonomic classification.</title>
        <authorList>
            <person name="Goeker M."/>
        </authorList>
    </citation>
    <scope>NUCLEOTIDE SEQUENCE [LARGE SCALE GENOMIC DNA]</scope>
    <source>
        <strain evidence="4 5">DSM 15349</strain>
    </source>
</reference>
<proteinExistence type="inferred from homology"/>
<comment type="caution">
    <text evidence="4">The sequence shown here is derived from an EMBL/GenBank/DDBJ whole genome shotgun (WGS) entry which is preliminary data.</text>
</comment>
<evidence type="ECO:0000313" key="4">
    <source>
        <dbReference type="EMBL" id="MET3644632.1"/>
    </source>
</evidence>
<evidence type="ECO:0000313" key="5">
    <source>
        <dbReference type="Proteomes" id="UP001549055"/>
    </source>
</evidence>
<comment type="similarity">
    <text evidence="1">Belongs to the isochorismatase family.</text>
</comment>
<gene>
    <name evidence="4" type="ORF">ABID27_001259</name>
</gene>
<dbReference type="EMBL" id="JBEPMK010000004">
    <property type="protein sequence ID" value="MET3644632.1"/>
    <property type="molecule type" value="Genomic_DNA"/>
</dbReference>
<dbReference type="InterPro" id="IPR036380">
    <property type="entry name" value="Isochorismatase-like_sf"/>
</dbReference>
<evidence type="ECO:0000259" key="3">
    <source>
        <dbReference type="Pfam" id="PF00857"/>
    </source>
</evidence>
<dbReference type="CDD" id="cd01014">
    <property type="entry name" value="nicotinamidase_related"/>
    <property type="match status" value="1"/>
</dbReference>
<dbReference type="InterPro" id="IPR050272">
    <property type="entry name" value="Isochorismatase-like_hydrls"/>
</dbReference>
<dbReference type="InterPro" id="IPR000868">
    <property type="entry name" value="Isochorismatase-like_dom"/>
</dbReference>
<protein>
    <submittedName>
        <fullName evidence="4">Nicotinamidase-related amidase</fullName>
    </submittedName>
</protein>
<name>A0ABV2JL50_9STRE</name>
<dbReference type="PANTHER" id="PTHR43540">
    <property type="entry name" value="PEROXYUREIDOACRYLATE/UREIDOACRYLATE AMIDOHYDROLASE-RELATED"/>
    <property type="match status" value="1"/>
</dbReference>
<organism evidence="4 5">
    <name type="scientific">Streptococcus gallinaceus</name>
    <dbReference type="NCBI Taxonomy" id="165758"/>
    <lineage>
        <taxon>Bacteria</taxon>
        <taxon>Bacillati</taxon>
        <taxon>Bacillota</taxon>
        <taxon>Bacilli</taxon>
        <taxon>Lactobacillales</taxon>
        <taxon>Streptococcaceae</taxon>
        <taxon>Streptococcus</taxon>
    </lineage>
</organism>
<keyword evidence="2" id="KW-0378">Hydrolase</keyword>
<dbReference type="Pfam" id="PF00857">
    <property type="entry name" value="Isochorismatase"/>
    <property type="match status" value="1"/>
</dbReference>
<feature type="domain" description="Isochorismatase-like" evidence="3">
    <location>
        <begin position="3"/>
        <end position="137"/>
    </location>
</feature>
<dbReference type="Proteomes" id="UP001549055">
    <property type="component" value="Unassembled WGS sequence"/>
</dbReference>
<accession>A0ABV2JL50</accession>
<sequence length="171" mass="19364">MKTVLLVIDIQNLLVDSEPYAIEERVSLWQETIAACRQKGLEVIYVRHNDEEFIPQTQGWEISSLVAPSEQEKIFDKHYNSAFKDTGLHAYLQQEGVGRLILIGMSTNYCIDATVKVAFELGYEVAVVEHGTTTFADPDIAADILIDYHEIIWDQCFAQVDDLETILKGNL</sequence>